<comment type="function">
    <text evidence="2">Component of the COP9 signalosome complex (CSN), a complex involved in various cellular and developmental processes.</text>
</comment>
<keyword evidence="2" id="KW-0736">Signalosome</keyword>
<evidence type="ECO:0000259" key="4">
    <source>
        <dbReference type="PROSITE" id="PS50249"/>
    </source>
</evidence>
<dbReference type="GO" id="GO:0008180">
    <property type="term" value="C:COP9 signalosome"/>
    <property type="evidence" value="ECO:0007669"/>
    <property type="project" value="UniProtKB-UniRule"/>
</dbReference>
<comment type="subcellular location">
    <subcellularLocation>
        <location evidence="2">Cytoplasm</location>
    </subcellularLocation>
    <subcellularLocation>
        <location evidence="2">Nucleus</location>
    </subcellularLocation>
</comment>
<dbReference type="GO" id="GO:0008237">
    <property type="term" value="F:metallopeptidase activity"/>
    <property type="evidence" value="ECO:0007669"/>
    <property type="project" value="InterPro"/>
</dbReference>
<dbReference type="GO" id="GO:0000338">
    <property type="term" value="P:protein deneddylation"/>
    <property type="evidence" value="ECO:0007669"/>
    <property type="project" value="InterPro"/>
</dbReference>
<evidence type="ECO:0000256" key="1">
    <source>
        <dbReference type="ARBA" id="ARBA00010893"/>
    </source>
</evidence>
<dbReference type="STRING" id="13706.A0A1X2H765"/>
<dbReference type="PANTHER" id="PTHR10540:SF8">
    <property type="entry name" value="COP9 SIGNALOSOME COMPLEX SUBUNIT 6"/>
    <property type="match status" value="1"/>
</dbReference>
<feature type="domain" description="MPN" evidence="4">
    <location>
        <begin position="31"/>
        <end position="165"/>
    </location>
</feature>
<comment type="similarity">
    <text evidence="1 2">Belongs to the peptidase M67A family. CSN6 subfamily.</text>
</comment>
<evidence type="ECO:0000313" key="6">
    <source>
        <dbReference type="Proteomes" id="UP000242180"/>
    </source>
</evidence>
<dbReference type="PROSITE" id="PS50249">
    <property type="entry name" value="MPN"/>
    <property type="match status" value="1"/>
</dbReference>
<accession>A0A1X2H765</accession>
<dbReference type="CDD" id="cd08063">
    <property type="entry name" value="MPN_CSN6"/>
    <property type="match status" value="1"/>
</dbReference>
<reference evidence="5 6" key="1">
    <citation type="submission" date="2016-07" db="EMBL/GenBank/DDBJ databases">
        <title>Pervasive Adenine N6-methylation of Active Genes in Fungi.</title>
        <authorList>
            <consortium name="DOE Joint Genome Institute"/>
            <person name="Mondo S.J."/>
            <person name="Dannebaum R.O."/>
            <person name="Kuo R.C."/>
            <person name="Labutti K."/>
            <person name="Haridas S."/>
            <person name="Kuo A."/>
            <person name="Salamov A."/>
            <person name="Ahrendt S.R."/>
            <person name="Lipzen A."/>
            <person name="Sullivan W."/>
            <person name="Andreopoulos W.B."/>
            <person name="Clum A."/>
            <person name="Lindquist E."/>
            <person name="Daum C."/>
            <person name="Ramamoorthy G.K."/>
            <person name="Gryganskyi A."/>
            <person name="Culley D."/>
            <person name="Magnuson J.K."/>
            <person name="James T.Y."/>
            <person name="O'Malley M.A."/>
            <person name="Stajich J.E."/>
            <person name="Spatafora J.W."/>
            <person name="Visel A."/>
            <person name="Grigoriev I.V."/>
        </authorList>
    </citation>
    <scope>NUCLEOTIDE SEQUENCE [LARGE SCALE GENOMIC DNA]</scope>
    <source>
        <strain evidence="5 6">NRRL 2496</strain>
    </source>
</reference>
<dbReference type="Pfam" id="PF13012">
    <property type="entry name" value="MitMem_reg"/>
    <property type="match status" value="1"/>
</dbReference>
<feature type="region of interest" description="Disordered" evidence="3">
    <location>
        <begin position="313"/>
        <end position="335"/>
    </location>
</feature>
<dbReference type="Pfam" id="PF01398">
    <property type="entry name" value="JAB"/>
    <property type="match status" value="1"/>
</dbReference>
<keyword evidence="2" id="KW-0539">Nucleus</keyword>
<dbReference type="PANTHER" id="PTHR10540">
    <property type="entry name" value="EUKARYOTIC TRANSLATION INITIATION FACTOR 3 SUBUNIT F-RELATED"/>
    <property type="match status" value="1"/>
</dbReference>
<dbReference type="InterPro" id="IPR033859">
    <property type="entry name" value="MPN_CSN6"/>
</dbReference>
<evidence type="ECO:0000256" key="2">
    <source>
        <dbReference type="RuleBase" id="RU367006"/>
    </source>
</evidence>
<feature type="compositionally biased region" description="Basic residues" evidence="3">
    <location>
        <begin position="325"/>
        <end position="335"/>
    </location>
</feature>
<dbReference type="OMA" id="LVGWWST"/>
<evidence type="ECO:0000256" key="3">
    <source>
        <dbReference type="SAM" id="MobiDB-lite"/>
    </source>
</evidence>
<dbReference type="AlphaFoldDB" id="A0A1X2H765"/>
<gene>
    <name evidence="5" type="ORF">BCR43DRAFT_319324</name>
</gene>
<comment type="caution">
    <text evidence="5">The sequence shown here is derived from an EMBL/GenBank/DDBJ whole genome shotgun (WGS) entry which is preliminary data.</text>
</comment>
<dbReference type="InterPro" id="IPR000555">
    <property type="entry name" value="JAMM/MPN+_dom"/>
</dbReference>
<proteinExistence type="inferred from homology"/>
<protein>
    <recommendedName>
        <fullName evidence="2">COP9 signalosome complex subunit 6</fullName>
    </recommendedName>
</protein>
<dbReference type="SMART" id="SM00232">
    <property type="entry name" value="JAB_MPN"/>
    <property type="match status" value="1"/>
</dbReference>
<name>A0A1X2H765_SYNRA</name>
<keyword evidence="6" id="KW-1185">Reference proteome</keyword>
<organism evidence="5 6">
    <name type="scientific">Syncephalastrum racemosum</name>
    <name type="common">Filamentous fungus</name>
    <dbReference type="NCBI Taxonomy" id="13706"/>
    <lineage>
        <taxon>Eukaryota</taxon>
        <taxon>Fungi</taxon>
        <taxon>Fungi incertae sedis</taxon>
        <taxon>Mucoromycota</taxon>
        <taxon>Mucoromycotina</taxon>
        <taxon>Mucoromycetes</taxon>
        <taxon>Mucorales</taxon>
        <taxon>Syncephalastraceae</taxon>
        <taxon>Syncephalastrum</taxon>
    </lineage>
</organism>
<dbReference type="Proteomes" id="UP000242180">
    <property type="component" value="Unassembled WGS sequence"/>
</dbReference>
<keyword evidence="2" id="KW-0963">Cytoplasm</keyword>
<dbReference type="InParanoid" id="A0A1X2H765"/>
<dbReference type="EMBL" id="MCGN01000007">
    <property type="protein sequence ID" value="ORY94406.1"/>
    <property type="molecule type" value="Genomic_DNA"/>
</dbReference>
<dbReference type="OrthoDB" id="1378at2759"/>
<dbReference type="InterPro" id="IPR024969">
    <property type="entry name" value="EIF3F/CSN6-like_C"/>
</dbReference>
<dbReference type="InterPro" id="IPR037518">
    <property type="entry name" value="MPN"/>
</dbReference>
<dbReference type="GO" id="GO:0005737">
    <property type="term" value="C:cytoplasm"/>
    <property type="evidence" value="ECO:0007669"/>
    <property type="project" value="UniProtKB-SubCell"/>
</dbReference>
<dbReference type="Gene3D" id="3.40.140.10">
    <property type="entry name" value="Cytidine Deaminase, domain 2"/>
    <property type="match status" value="1"/>
</dbReference>
<sequence>MSTMEDESPTQMQVDDNIIVASTPSSSGLSLSLHPLVVLNISDHYTRAKLQDPAIAGKGIYGAILAQQSGRDIDIMNSFELPAPVDGHIDRTYLADKLDQLKQVFPHLDLMGWYALGTAPTEADLKIQEQFLDINESALFLQLDPSLERNSKEFPVTIYESAMDIVSGETRLLFIKANYKIETNEAERVAVDHVAKASTSSHERGNGSALISHLTTQRNAIAMLHARIQFLHQYLLDCQNGVLPLDNDILRQISTVCRRSPLMNSEAFSEQFSTEMDDVLLATYLTTITKSMNTVNDLIDKFNLVHAANINRTTVSPEQRGKGNGSRRRQVSRAV</sequence>
<evidence type="ECO:0000313" key="5">
    <source>
        <dbReference type="EMBL" id="ORY94406.1"/>
    </source>
</evidence>